<dbReference type="AlphaFoldDB" id="A0A927BZ94"/>
<comment type="caution">
    <text evidence="1">The sequence shown here is derived from an EMBL/GenBank/DDBJ whole genome shotgun (WGS) entry which is preliminary data.</text>
</comment>
<feature type="non-terminal residue" evidence="1">
    <location>
        <position position="1"/>
    </location>
</feature>
<evidence type="ECO:0000313" key="1">
    <source>
        <dbReference type="EMBL" id="MBD2848033.1"/>
    </source>
</evidence>
<gene>
    <name evidence="1" type="ORF">IDH44_22790</name>
</gene>
<dbReference type="EMBL" id="JACXIZ010000050">
    <property type="protein sequence ID" value="MBD2848033.1"/>
    <property type="molecule type" value="Genomic_DNA"/>
</dbReference>
<sequence>GDRLRSSAAAEVAAAAAAEPRPARAVCERRAAAMLAIGDRSYESGLPCSENRPIRYADPIWPDGGLRRLPEASA</sequence>
<accession>A0A927BZ94</accession>
<dbReference type="Proteomes" id="UP000621560">
    <property type="component" value="Unassembled WGS sequence"/>
</dbReference>
<keyword evidence="2" id="KW-1185">Reference proteome</keyword>
<protein>
    <submittedName>
        <fullName evidence="1">Uncharacterized protein</fullName>
    </submittedName>
</protein>
<reference evidence="1" key="1">
    <citation type="submission" date="2020-09" db="EMBL/GenBank/DDBJ databases">
        <title>A novel bacterium of genus Paenibacillus, isolated from South China Sea.</title>
        <authorList>
            <person name="Huang H."/>
            <person name="Mo K."/>
            <person name="Hu Y."/>
        </authorList>
    </citation>
    <scope>NUCLEOTIDE SEQUENCE</scope>
    <source>
        <strain evidence="1">IB182496</strain>
    </source>
</reference>
<organism evidence="1 2">
    <name type="scientific">Paenibacillus sabuli</name>
    <dbReference type="NCBI Taxonomy" id="2772509"/>
    <lineage>
        <taxon>Bacteria</taxon>
        <taxon>Bacillati</taxon>
        <taxon>Bacillota</taxon>
        <taxon>Bacilli</taxon>
        <taxon>Bacillales</taxon>
        <taxon>Paenibacillaceae</taxon>
        <taxon>Paenibacillus</taxon>
    </lineage>
</organism>
<evidence type="ECO:0000313" key="2">
    <source>
        <dbReference type="Proteomes" id="UP000621560"/>
    </source>
</evidence>
<proteinExistence type="predicted"/>
<name>A0A927BZ94_9BACL</name>